<sequence>MALADHRAQVVSHSERPWASITFTGTRHTLALIFAGAEAVAAAEYFIAALPDHEFAIPKHLVADAAIGAVEHRMLPTPRMSITCEILMLDED</sequence>
<dbReference type="AlphaFoldDB" id="A0A844ZEY5"/>
<protein>
    <submittedName>
        <fullName evidence="1">Uncharacterized protein</fullName>
    </submittedName>
</protein>
<reference evidence="1 2" key="1">
    <citation type="submission" date="2019-12" db="EMBL/GenBank/DDBJ databases">
        <title>Genomic-based taxomic classification of the family Erythrobacteraceae.</title>
        <authorList>
            <person name="Xu L."/>
        </authorList>
    </citation>
    <scope>NUCLEOTIDE SEQUENCE [LARGE SCALE GENOMIC DNA]</scope>
    <source>
        <strain evidence="1 2">MCCC 1A09962</strain>
    </source>
</reference>
<accession>A0A844ZEY5</accession>
<dbReference type="OrthoDB" id="7473760at2"/>
<proteinExistence type="predicted"/>
<dbReference type="EMBL" id="WTYW01000001">
    <property type="protein sequence ID" value="MXO85706.1"/>
    <property type="molecule type" value="Genomic_DNA"/>
</dbReference>
<evidence type="ECO:0000313" key="1">
    <source>
        <dbReference type="EMBL" id="MXO85706.1"/>
    </source>
</evidence>
<keyword evidence="2" id="KW-1185">Reference proteome</keyword>
<evidence type="ECO:0000313" key="2">
    <source>
        <dbReference type="Proteomes" id="UP000433104"/>
    </source>
</evidence>
<name>A0A844ZEY5_9SPHN</name>
<gene>
    <name evidence="1" type="ORF">GRI38_06635</name>
</gene>
<comment type="caution">
    <text evidence="1">The sequence shown here is derived from an EMBL/GenBank/DDBJ whole genome shotgun (WGS) entry which is preliminary data.</text>
</comment>
<organism evidence="1 2">
    <name type="scientific">Parapontixanthobacter aurantiacus</name>
    <dbReference type="NCBI Taxonomy" id="1463599"/>
    <lineage>
        <taxon>Bacteria</taxon>
        <taxon>Pseudomonadati</taxon>
        <taxon>Pseudomonadota</taxon>
        <taxon>Alphaproteobacteria</taxon>
        <taxon>Sphingomonadales</taxon>
        <taxon>Erythrobacteraceae</taxon>
        <taxon>Parapontixanthobacter</taxon>
    </lineage>
</organism>
<dbReference type="Proteomes" id="UP000433104">
    <property type="component" value="Unassembled WGS sequence"/>
</dbReference>